<dbReference type="FunFam" id="3.40.50.1360:FF:000001">
    <property type="entry name" value="Ribose-5-phosphate isomerase A"/>
    <property type="match status" value="1"/>
</dbReference>
<keyword evidence="2 3" id="KW-0413">Isomerase</keyword>
<reference evidence="4 5" key="1">
    <citation type="submission" date="2019-09" db="EMBL/GenBank/DDBJ databases">
        <authorList>
            <person name="Chandra G."/>
            <person name="Truman W A."/>
        </authorList>
    </citation>
    <scope>NUCLEOTIDE SEQUENCE [LARGE SCALE GENOMIC DNA]</scope>
    <source>
        <strain evidence="4">PS918</strain>
    </source>
</reference>
<dbReference type="OrthoDB" id="5870696at2"/>
<dbReference type="PANTHER" id="PTHR11934:SF0">
    <property type="entry name" value="RIBOSE-5-PHOSPHATE ISOMERASE"/>
    <property type="match status" value="1"/>
</dbReference>
<protein>
    <recommendedName>
        <fullName evidence="3">Ribose-5-phosphate isomerase A</fullName>
        <ecNumber evidence="3">5.3.1.6</ecNumber>
    </recommendedName>
    <alternativeName>
        <fullName evidence="3">Phosphoriboisomerase A</fullName>
        <shortName evidence="3">PRI</shortName>
    </alternativeName>
</protein>
<comment type="pathway">
    <text evidence="3">Carbohydrate degradation; pentose phosphate pathway; D-ribose 5-phosphate from D-ribulose 5-phosphate (non-oxidative stage): step 1/1.</text>
</comment>
<dbReference type="SUPFAM" id="SSF100950">
    <property type="entry name" value="NagB/RpiA/CoA transferase-like"/>
    <property type="match status" value="1"/>
</dbReference>
<feature type="active site" description="Proton acceptor" evidence="3">
    <location>
        <position position="107"/>
    </location>
</feature>
<dbReference type="UniPathway" id="UPA00115">
    <property type="reaction ID" value="UER00412"/>
</dbReference>
<dbReference type="GO" id="GO:0004751">
    <property type="term" value="F:ribose-5-phosphate isomerase activity"/>
    <property type="evidence" value="ECO:0007669"/>
    <property type="project" value="UniProtKB-UniRule"/>
</dbReference>
<gene>
    <name evidence="3 4" type="primary">rpiA</name>
    <name evidence="4" type="ORF">PS918_05950</name>
</gene>
<feature type="binding site" evidence="3">
    <location>
        <begin position="98"/>
        <end position="101"/>
    </location>
    <ligand>
        <name>substrate</name>
    </ligand>
</feature>
<dbReference type="SUPFAM" id="SSF75445">
    <property type="entry name" value="D-ribose-5-phosphate isomerase (RpiA), lid domain"/>
    <property type="match status" value="1"/>
</dbReference>
<name>A0A5E7UYC5_PSEFL</name>
<proteinExistence type="inferred from homology"/>
<dbReference type="Gene3D" id="3.30.70.260">
    <property type="match status" value="1"/>
</dbReference>
<feature type="binding site" evidence="3">
    <location>
        <begin position="32"/>
        <end position="35"/>
    </location>
    <ligand>
        <name>substrate</name>
    </ligand>
</feature>
<comment type="function">
    <text evidence="3">Catalyzes the reversible conversion of ribose-5-phosphate to ribulose 5-phosphate.</text>
</comment>
<comment type="catalytic activity">
    <reaction evidence="1 3">
        <text>aldehydo-D-ribose 5-phosphate = D-ribulose 5-phosphate</text>
        <dbReference type="Rhea" id="RHEA:14657"/>
        <dbReference type="ChEBI" id="CHEBI:58121"/>
        <dbReference type="ChEBI" id="CHEBI:58273"/>
        <dbReference type="EC" id="5.3.1.6"/>
    </reaction>
</comment>
<accession>A0A5E7UYC5</accession>
<dbReference type="NCBIfam" id="TIGR00021">
    <property type="entry name" value="rpiA"/>
    <property type="match status" value="1"/>
</dbReference>
<evidence type="ECO:0000256" key="2">
    <source>
        <dbReference type="ARBA" id="ARBA00023235"/>
    </source>
</evidence>
<dbReference type="InterPro" id="IPR004788">
    <property type="entry name" value="Ribose5P_isomerase_type_A"/>
</dbReference>
<dbReference type="EMBL" id="CABVIY010000010">
    <property type="protein sequence ID" value="VVQ16093.1"/>
    <property type="molecule type" value="Genomic_DNA"/>
</dbReference>
<evidence type="ECO:0000256" key="3">
    <source>
        <dbReference type="HAMAP-Rule" id="MF_00170"/>
    </source>
</evidence>
<evidence type="ECO:0000313" key="5">
    <source>
        <dbReference type="Proteomes" id="UP000326611"/>
    </source>
</evidence>
<dbReference type="Pfam" id="PF06026">
    <property type="entry name" value="Rib_5-P_isom_A"/>
    <property type="match status" value="1"/>
</dbReference>
<dbReference type="PANTHER" id="PTHR11934">
    <property type="entry name" value="RIBOSE-5-PHOSPHATE ISOMERASE"/>
    <property type="match status" value="1"/>
</dbReference>
<dbReference type="FunFam" id="3.30.70.260:FF:000004">
    <property type="entry name" value="Ribose-5-phosphate isomerase A"/>
    <property type="match status" value="1"/>
</dbReference>
<comment type="similarity">
    <text evidence="3">Belongs to the ribose 5-phosphate isomerase family.</text>
</comment>
<dbReference type="EC" id="5.3.1.6" evidence="3"/>
<dbReference type="HAMAP" id="MF_00170">
    <property type="entry name" value="Rib_5P_isom_A"/>
    <property type="match status" value="1"/>
</dbReference>
<dbReference type="Proteomes" id="UP000326611">
    <property type="component" value="Unassembled WGS sequence"/>
</dbReference>
<dbReference type="AlphaFoldDB" id="A0A5E7UYC5"/>
<dbReference type="GO" id="GO:0009052">
    <property type="term" value="P:pentose-phosphate shunt, non-oxidative branch"/>
    <property type="evidence" value="ECO:0007669"/>
    <property type="project" value="UniProtKB-UniRule"/>
</dbReference>
<dbReference type="CDD" id="cd01398">
    <property type="entry name" value="RPI_A"/>
    <property type="match status" value="1"/>
</dbReference>
<feature type="binding site" evidence="3">
    <location>
        <position position="125"/>
    </location>
    <ligand>
        <name>substrate</name>
    </ligand>
</feature>
<dbReference type="GO" id="GO:0005829">
    <property type="term" value="C:cytosol"/>
    <property type="evidence" value="ECO:0007669"/>
    <property type="project" value="TreeGrafter"/>
</dbReference>
<evidence type="ECO:0000256" key="1">
    <source>
        <dbReference type="ARBA" id="ARBA00001713"/>
    </source>
</evidence>
<feature type="binding site" evidence="3">
    <location>
        <begin position="85"/>
        <end position="88"/>
    </location>
    <ligand>
        <name>substrate</name>
    </ligand>
</feature>
<evidence type="ECO:0000313" key="4">
    <source>
        <dbReference type="EMBL" id="VVQ16093.1"/>
    </source>
</evidence>
<sequence length="242" mass="25323">MTQDQLKQAVAQAAVDFILPKLDDKSIVGVGTGSTANCFIDALARHKGAFDGAVASSEATAARLKGHGIPVYELNTVSDLEFYVDGADESDEHLNLIKGGGAALTREKIVAAVAKTFICIADASKLVPVLGAFPLPVEVIPMARSHVARQLVKLGGDPVYREGVLTDNGNIILDVFNLQITNPVELETQINAIVGVVTNGLFAARPADLLLLGTSEGVKTLRAEQARSHIGGGVQVSFALVS</sequence>
<dbReference type="InterPro" id="IPR037171">
    <property type="entry name" value="NagB/RpiA_transferase-like"/>
</dbReference>
<dbReference type="RefSeq" id="WP_150773713.1">
    <property type="nucleotide sequence ID" value="NZ_CABVIY010000010.1"/>
</dbReference>
<organism evidence="4 5">
    <name type="scientific">Pseudomonas fluorescens</name>
    <dbReference type="NCBI Taxonomy" id="294"/>
    <lineage>
        <taxon>Bacteria</taxon>
        <taxon>Pseudomonadati</taxon>
        <taxon>Pseudomonadota</taxon>
        <taxon>Gammaproteobacteria</taxon>
        <taxon>Pseudomonadales</taxon>
        <taxon>Pseudomonadaceae</taxon>
        <taxon>Pseudomonas</taxon>
    </lineage>
</organism>
<dbReference type="InterPro" id="IPR020672">
    <property type="entry name" value="Ribose5P_isomerase_typA_subgr"/>
</dbReference>
<dbReference type="Gene3D" id="3.40.50.1360">
    <property type="match status" value="1"/>
</dbReference>
<dbReference type="NCBIfam" id="NF001924">
    <property type="entry name" value="PRK00702.1"/>
    <property type="match status" value="1"/>
</dbReference>
<dbReference type="GO" id="GO:0006014">
    <property type="term" value="P:D-ribose metabolic process"/>
    <property type="evidence" value="ECO:0007669"/>
    <property type="project" value="TreeGrafter"/>
</dbReference>
<comment type="subunit">
    <text evidence="3">Homodimer.</text>
</comment>